<comment type="pathway">
    <text evidence="1">Carbohydrate acid metabolism.</text>
</comment>
<comment type="similarity">
    <text evidence="2">Belongs to the KHG/KDPG aldolase family.</text>
</comment>
<dbReference type="PANTHER" id="PTHR30246">
    <property type="entry name" value="2-KETO-3-DEOXY-6-PHOSPHOGLUCONATE ALDOLASE"/>
    <property type="match status" value="1"/>
</dbReference>
<sequence>MMKLNEINDAPIVAILRHLSPSTAVDVMNVLIDSGIKIIEVPLNSQDAILSIEKMSNSINNEAIVGAGTVISESQVEAVHNAGGRIIVSPNYNPNVIQKTKLLNMVSMPGCGTSSEIFNALEAGADAIKLFPAETLPPSWVKAMNVVLPQNTQCFVVGGVSEKNMGQYMKAGAFGFGIGSSLYKPGMSLAEIKNNATRIMTAYRKAKSEMSQ</sequence>
<keyword evidence="7" id="KW-1185">Reference proteome</keyword>
<dbReference type="InterPro" id="IPR000887">
    <property type="entry name" value="Aldlse_KDPG_KHG"/>
</dbReference>
<evidence type="ECO:0000313" key="6">
    <source>
        <dbReference type="EMBL" id="TQV89224.1"/>
    </source>
</evidence>
<dbReference type="EMBL" id="VIKS01000002">
    <property type="protein sequence ID" value="TQV89224.1"/>
    <property type="molecule type" value="Genomic_DNA"/>
</dbReference>
<comment type="caution">
    <text evidence="6">The sequence shown here is derived from an EMBL/GenBank/DDBJ whole genome shotgun (WGS) entry which is preliminary data.</text>
</comment>
<evidence type="ECO:0000313" key="7">
    <source>
        <dbReference type="Proteomes" id="UP000315439"/>
    </source>
</evidence>
<evidence type="ECO:0000256" key="4">
    <source>
        <dbReference type="ARBA" id="ARBA00023239"/>
    </source>
</evidence>
<keyword evidence="5" id="KW-0119">Carbohydrate metabolism</keyword>
<proteinExistence type="inferred from homology"/>
<dbReference type="InterPro" id="IPR013785">
    <property type="entry name" value="Aldolase_TIM"/>
</dbReference>
<protein>
    <submittedName>
        <fullName evidence="6">2-dehydro-3-deoxy-6-phosphogalactonate aldolase</fullName>
    </submittedName>
</protein>
<dbReference type="PANTHER" id="PTHR30246:SF1">
    <property type="entry name" value="2-DEHYDRO-3-DEOXY-6-PHOSPHOGALACTONATE ALDOLASE-RELATED"/>
    <property type="match status" value="1"/>
</dbReference>
<keyword evidence="4" id="KW-0456">Lyase</keyword>
<evidence type="ECO:0000256" key="2">
    <source>
        <dbReference type="ARBA" id="ARBA00006906"/>
    </source>
</evidence>
<dbReference type="RefSeq" id="WP_142892074.1">
    <property type="nucleotide sequence ID" value="NZ_ML660161.1"/>
</dbReference>
<dbReference type="Gene3D" id="3.20.20.70">
    <property type="entry name" value="Aldolase class I"/>
    <property type="match status" value="1"/>
</dbReference>
<dbReference type="SUPFAM" id="SSF51569">
    <property type="entry name" value="Aldolase"/>
    <property type="match status" value="1"/>
</dbReference>
<dbReference type="AlphaFoldDB" id="A0A545UID1"/>
<organism evidence="6 7">
    <name type="scientific">Aliikangiella coralliicola</name>
    <dbReference type="NCBI Taxonomy" id="2592383"/>
    <lineage>
        <taxon>Bacteria</taxon>
        <taxon>Pseudomonadati</taxon>
        <taxon>Pseudomonadota</taxon>
        <taxon>Gammaproteobacteria</taxon>
        <taxon>Oceanospirillales</taxon>
        <taxon>Pleioneaceae</taxon>
        <taxon>Aliikangiella</taxon>
    </lineage>
</organism>
<accession>A0A545UID1</accession>
<evidence type="ECO:0000256" key="1">
    <source>
        <dbReference type="ARBA" id="ARBA00004761"/>
    </source>
</evidence>
<dbReference type="GO" id="GO:0016829">
    <property type="term" value="F:lyase activity"/>
    <property type="evidence" value="ECO:0007669"/>
    <property type="project" value="UniProtKB-KW"/>
</dbReference>
<dbReference type="Proteomes" id="UP000315439">
    <property type="component" value="Unassembled WGS sequence"/>
</dbReference>
<evidence type="ECO:0000256" key="5">
    <source>
        <dbReference type="ARBA" id="ARBA00023277"/>
    </source>
</evidence>
<dbReference type="CDD" id="cd00452">
    <property type="entry name" value="KDPG_aldolase"/>
    <property type="match status" value="1"/>
</dbReference>
<dbReference type="NCBIfam" id="NF006600">
    <property type="entry name" value="PRK09140.1"/>
    <property type="match status" value="1"/>
</dbReference>
<dbReference type="OrthoDB" id="8590323at2"/>
<evidence type="ECO:0000256" key="3">
    <source>
        <dbReference type="ARBA" id="ARBA00011233"/>
    </source>
</evidence>
<gene>
    <name evidence="6" type="ORF">FLL46_03595</name>
</gene>
<name>A0A545UID1_9GAMM</name>
<comment type="subunit">
    <text evidence="3">Homotrimer.</text>
</comment>
<reference evidence="6 7" key="1">
    <citation type="submission" date="2019-07" db="EMBL/GenBank/DDBJ databases">
        <title>Draft genome for Aliikangiella sp. M105.</title>
        <authorList>
            <person name="Wang G."/>
        </authorList>
    </citation>
    <scope>NUCLEOTIDE SEQUENCE [LARGE SCALE GENOMIC DNA]</scope>
    <source>
        <strain evidence="6 7">M105</strain>
    </source>
</reference>
<dbReference type="Pfam" id="PF01081">
    <property type="entry name" value="Aldolase"/>
    <property type="match status" value="1"/>
</dbReference>